<name>A0A7T3REQ7_9SPIR</name>
<keyword evidence="1" id="KW-0812">Transmembrane</keyword>
<keyword evidence="3" id="KW-0378">Hydrolase</keyword>
<dbReference type="GO" id="GO:0009307">
    <property type="term" value="P:DNA restriction-modification system"/>
    <property type="evidence" value="ECO:0007669"/>
    <property type="project" value="InterPro"/>
</dbReference>
<dbReference type="SUPFAM" id="SSF52980">
    <property type="entry name" value="Restriction endonuclease-like"/>
    <property type="match status" value="1"/>
</dbReference>
<feature type="transmembrane region" description="Helical" evidence="1">
    <location>
        <begin position="6"/>
        <end position="26"/>
    </location>
</feature>
<dbReference type="PANTHER" id="PTHR30015">
    <property type="entry name" value="MRR RESTRICTION SYSTEM PROTEIN"/>
    <property type="match status" value="1"/>
</dbReference>
<keyword evidence="3" id="KW-0540">Nuclease</keyword>
<dbReference type="AlphaFoldDB" id="A0A7T3REQ7"/>
<dbReference type="InterPro" id="IPR011856">
    <property type="entry name" value="tRNA_endonuc-like_dom_sf"/>
</dbReference>
<gene>
    <name evidence="3" type="ORF">IWA51_03385</name>
</gene>
<evidence type="ECO:0000256" key="1">
    <source>
        <dbReference type="SAM" id="Phobius"/>
    </source>
</evidence>
<dbReference type="GO" id="GO:0003677">
    <property type="term" value="F:DNA binding"/>
    <property type="evidence" value="ECO:0007669"/>
    <property type="project" value="InterPro"/>
</dbReference>
<keyword evidence="1" id="KW-0472">Membrane</keyword>
<reference evidence="3 4" key="1">
    <citation type="submission" date="2020-11" db="EMBL/GenBank/DDBJ databases">
        <title>Treponema Peruensis nv. sp., first commensal Treponema isolated from human feces.</title>
        <authorList>
            <person name="Belkhou C."/>
            <person name="Raes J."/>
        </authorList>
    </citation>
    <scope>NUCLEOTIDE SEQUENCE [LARGE SCALE GENOMIC DNA]</scope>
    <source>
        <strain evidence="3 4">RCC2812</strain>
    </source>
</reference>
<dbReference type="KEGG" id="tper:IWA51_03385"/>
<keyword evidence="3" id="KW-0255">Endonuclease</keyword>
<evidence type="ECO:0000313" key="4">
    <source>
        <dbReference type="Proteomes" id="UP000595224"/>
    </source>
</evidence>
<keyword evidence="1" id="KW-1133">Transmembrane helix</keyword>
<dbReference type="Proteomes" id="UP000595224">
    <property type="component" value="Chromosome"/>
</dbReference>
<dbReference type="RefSeq" id="WP_198443207.1">
    <property type="nucleotide sequence ID" value="NZ_CBCSHE010000011.1"/>
</dbReference>
<accession>A0A7T3REQ7</accession>
<protein>
    <submittedName>
        <fullName evidence="3">Restriction endonuclease</fullName>
    </submittedName>
</protein>
<evidence type="ECO:0000313" key="3">
    <source>
        <dbReference type="EMBL" id="QQA01667.1"/>
    </source>
</evidence>
<organism evidence="3 4">
    <name type="scientific">Treponema peruense</name>
    <dbReference type="NCBI Taxonomy" id="2787628"/>
    <lineage>
        <taxon>Bacteria</taxon>
        <taxon>Pseudomonadati</taxon>
        <taxon>Spirochaetota</taxon>
        <taxon>Spirochaetia</taxon>
        <taxon>Spirochaetales</taxon>
        <taxon>Treponemataceae</taxon>
        <taxon>Treponema</taxon>
    </lineage>
</organism>
<proteinExistence type="predicted"/>
<dbReference type="Pfam" id="PF04471">
    <property type="entry name" value="Mrr_cat"/>
    <property type="match status" value="1"/>
</dbReference>
<dbReference type="InterPro" id="IPR052906">
    <property type="entry name" value="Type_IV_Methyl-Rstrct_Enzyme"/>
</dbReference>
<feature type="domain" description="Restriction endonuclease type IV Mrr" evidence="2">
    <location>
        <begin position="59"/>
        <end position="168"/>
    </location>
</feature>
<dbReference type="PANTHER" id="PTHR30015:SF7">
    <property type="entry name" value="TYPE IV METHYL-DIRECTED RESTRICTION ENZYME ECOKMRR"/>
    <property type="match status" value="1"/>
</dbReference>
<dbReference type="InterPro" id="IPR007560">
    <property type="entry name" value="Restrct_endonuc_IV_Mrr"/>
</dbReference>
<dbReference type="GO" id="GO:0015666">
    <property type="term" value="F:restriction endodeoxyribonuclease activity"/>
    <property type="evidence" value="ECO:0007669"/>
    <property type="project" value="TreeGrafter"/>
</dbReference>
<dbReference type="EMBL" id="CP064936">
    <property type="protein sequence ID" value="QQA01667.1"/>
    <property type="molecule type" value="Genomic_DNA"/>
</dbReference>
<dbReference type="InterPro" id="IPR011335">
    <property type="entry name" value="Restrct_endonuc-II-like"/>
</dbReference>
<dbReference type="Gene3D" id="3.40.1350.10">
    <property type="match status" value="1"/>
</dbReference>
<evidence type="ECO:0000259" key="2">
    <source>
        <dbReference type="Pfam" id="PF04471"/>
    </source>
</evidence>
<sequence>MTTGTKVFWIIFIILCFLINAAATFIKIRHIKKIREAKIVYKNINNIKNDNKGWLFSYLRKVDPFVFEELVLISFKKQGFRIKRNRQYTHDGGIDGRVRKNGKKYLIQTKRYSDYINIAHVKEFIKTCRYYKVSGYFVHTGKTGEETKELLKKNPQIKLISGEKLYEFFILDYPKSKDLFFEGKL</sequence>
<keyword evidence="4" id="KW-1185">Reference proteome</keyword>